<dbReference type="Proteomes" id="UP000670092">
    <property type="component" value="Unassembled WGS sequence"/>
</dbReference>
<proteinExistence type="predicted"/>
<evidence type="ECO:0000313" key="2">
    <source>
        <dbReference type="EMBL" id="KAG5293466.1"/>
    </source>
</evidence>
<sequence>MITPATPIPKFPSHPYNRTPIGNSAVPIIWMWSLCSGAASSAFVFSRCLWRAQSLKCPQITDPHVIPSPIEKKTYQRLLSKFVVMRYTWCEKSNPYFCIIKTISFLEDTWECH</sequence>
<keyword evidence="1" id="KW-0472">Membrane</keyword>
<dbReference type="AlphaFoldDB" id="A0A8H7YLK7"/>
<reference evidence="2 3" key="1">
    <citation type="submission" date="2021-01" db="EMBL/GenBank/DDBJ databases">
        <title>Chromosome-level genome assembly of a human fungal pathogen reveals clustering of transcriptionally co-regulated genes.</title>
        <authorList>
            <person name="Voorhies M."/>
            <person name="Cohen S."/>
            <person name="Shea T.P."/>
            <person name="Petrus S."/>
            <person name="Munoz J.F."/>
            <person name="Poplawski S."/>
            <person name="Goldman W.E."/>
            <person name="Michael T."/>
            <person name="Cuomo C.A."/>
            <person name="Sil A."/>
            <person name="Beyhan S."/>
        </authorList>
    </citation>
    <scope>NUCLEOTIDE SEQUENCE [LARGE SCALE GENOMIC DNA]</scope>
    <source>
        <strain evidence="2 3">G184AR</strain>
    </source>
</reference>
<dbReference type="VEuPathDB" id="FungiDB:I7I52_04787"/>
<comment type="caution">
    <text evidence="2">The sequence shown here is derived from an EMBL/GenBank/DDBJ whole genome shotgun (WGS) entry which is preliminary data.</text>
</comment>
<evidence type="ECO:0000313" key="3">
    <source>
        <dbReference type="Proteomes" id="UP000670092"/>
    </source>
</evidence>
<organism evidence="2 3">
    <name type="scientific">Ajellomyces capsulatus</name>
    <name type="common">Darling's disease fungus</name>
    <name type="synonym">Histoplasma capsulatum</name>
    <dbReference type="NCBI Taxonomy" id="5037"/>
    <lineage>
        <taxon>Eukaryota</taxon>
        <taxon>Fungi</taxon>
        <taxon>Dikarya</taxon>
        <taxon>Ascomycota</taxon>
        <taxon>Pezizomycotina</taxon>
        <taxon>Eurotiomycetes</taxon>
        <taxon>Eurotiomycetidae</taxon>
        <taxon>Onygenales</taxon>
        <taxon>Ajellomycetaceae</taxon>
        <taxon>Histoplasma</taxon>
    </lineage>
</organism>
<evidence type="ECO:0000256" key="1">
    <source>
        <dbReference type="SAM" id="Phobius"/>
    </source>
</evidence>
<accession>A0A8H7YLK7</accession>
<gene>
    <name evidence="2" type="ORF">I7I52_04787</name>
</gene>
<protein>
    <submittedName>
        <fullName evidence="2">Uncharacterized protein</fullName>
    </submittedName>
</protein>
<dbReference type="EMBL" id="JAEVHI010000004">
    <property type="protein sequence ID" value="KAG5293466.1"/>
    <property type="molecule type" value="Genomic_DNA"/>
</dbReference>
<keyword evidence="1" id="KW-1133">Transmembrane helix</keyword>
<feature type="transmembrane region" description="Helical" evidence="1">
    <location>
        <begin position="29"/>
        <end position="50"/>
    </location>
</feature>
<keyword evidence="1" id="KW-0812">Transmembrane</keyword>
<name>A0A8H7YLK7_AJECA</name>